<accession>A0ABX1WIC5</accession>
<sequence>MYKRFVFSVFNQKNMNSNFYKILQNSKENQSIIAIYNDPEGDNFWAGYILDFNDEFFTMQHISKFGKKDGILIEPYFKISRIDVDDYCKCLNYLKEHHTDLDEENTVTFSATSEDNWMNQILGEICNQTEYVSRLQFNNNSRFSGFVRNLTEDDFELKCIGSEGTDEGSLYFQIDDISSIRVNDLEARRRLFLYNYRRSIDFFDE</sequence>
<proteinExistence type="predicted"/>
<name>A0ABX1WIC5_9FLAO</name>
<reference evidence="1 2" key="1">
    <citation type="submission" date="2020-05" db="EMBL/GenBank/DDBJ databases">
        <title>Tigecycline resistant gene in Empedobacter stercoris.</title>
        <authorList>
            <person name="Chen Y."/>
            <person name="Cheng Y."/>
            <person name="Zhou K."/>
        </authorList>
    </citation>
    <scope>NUCLEOTIDE SEQUENCE [LARGE SCALE GENOMIC DNA]</scope>
    <source>
        <strain evidence="1 2">ES202</strain>
    </source>
</reference>
<dbReference type="EMBL" id="JABFOQ010000001">
    <property type="protein sequence ID" value="NOJ74305.1"/>
    <property type="molecule type" value="Genomic_DNA"/>
</dbReference>
<organism evidence="1 2">
    <name type="scientific">Empedobacter stercoris</name>
    <dbReference type="NCBI Taxonomy" id="1628248"/>
    <lineage>
        <taxon>Bacteria</taxon>
        <taxon>Pseudomonadati</taxon>
        <taxon>Bacteroidota</taxon>
        <taxon>Flavobacteriia</taxon>
        <taxon>Flavobacteriales</taxon>
        <taxon>Weeksellaceae</taxon>
        <taxon>Empedobacter</taxon>
    </lineage>
</organism>
<evidence type="ECO:0000313" key="2">
    <source>
        <dbReference type="Proteomes" id="UP000580344"/>
    </source>
</evidence>
<comment type="caution">
    <text evidence="1">The sequence shown here is derived from an EMBL/GenBank/DDBJ whole genome shotgun (WGS) entry which is preliminary data.</text>
</comment>
<gene>
    <name evidence="1" type="ORF">HMH06_00340</name>
</gene>
<protein>
    <submittedName>
        <fullName evidence="1">Uncharacterized protein</fullName>
    </submittedName>
</protein>
<keyword evidence="2" id="KW-1185">Reference proteome</keyword>
<dbReference type="Proteomes" id="UP000580344">
    <property type="component" value="Unassembled WGS sequence"/>
</dbReference>
<dbReference type="RefSeq" id="WP_171621630.1">
    <property type="nucleotide sequence ID" value="NZ_CP053698.1"/>
</dbReference>
<evidence type="ECO:0000313" key="1">
    <source>
        <dbReference type="EMBL" id="NOJ74305.1"/>
    </source>
</evidence>